<keyword evidence="11" id="KW-0133">Cell shape</keyword>
<dbReference type="InterPro" id="IPR001460">
    <property type="entry name" value="PCN-bd_Tpept"/>
</dbReference>
<dbReference type="GO" id="GO:0008955">
    <property type="term" value="F:peptidoglycan glycosyltransferase activity"/>
    <property type="evidence" value="ECO:0007669"/>
    <property type="project" value="UniProtKB-EC"/>
</dbReference>
<dbReference type="Proteomes" id="UP001056539">
    <property type="component" value="Chromosome"/>
</dbReference>
<evidence type="ECO:0000256" key="4">
    <source>
        <dbReference type="ARBA" id="ARBA00007739"/>
    </source>
</evidence>
<dbReference type="InterPro" id="IPR036950">
    <property type="entry name" value="PBP_transglycosylase"/>
</dbReference>
<dbReference type="GO" id="GO:0030288">
    <property type="term" value="C:outer membrane-bounded periplasmic space"/>
    <property type="evidence" value="ECO:0007669"/>
    <property type="project" value="TreeGrafter"/>
</dbReference>
<evidence type="ECO:0000256" key="6">
    <source>
        <dbReference type="ARBA" id="ARBA00022670"/>
    </source>
</evidence>
<evidence type="ECO:0000256" key="20">
    <source>
        <dbReference type="SAM" id="Phobius"/>
    </source>
</evidence>
<keyword evidence="14 20" id="KW-0472">Membrane</keyword>
<keyword evidence="7" id="KW-0328">Glycosyltransferase</keyword>
<keyword evidence="15" id="KW-0511">Multifunctional enzyme</keyword>
<feature type="domain" description="Glycosyl transferase family 51" evidence="22">
    <location>
        <begin position="71"/>
        <end position="245"/>
    </location>
</feature>
<evidence type="ECO:0000256" key="5">
    <source>
        <dbReference type="ARBA" id="ARBA00022645"/>
    </source>
</evidence>
<evidence type="ECO:0000256" key="10">
    <source>
        <dbReference type="ARBA" id="ARBA00022801"/>
    </source>
</evidence>
<evidence type="ECO:0000256" key="1">
    <source>
        <dbReference type="ARBA" id="ARBA00004370"/>
    </source>
</evidence>
<evidence type="ECO:0000259" key="22">
    <source>
        <dbReference type="Pfam" id="PF00912"/>
    </source>
</evidence>
<dbReference type="InterPro" id="IPR001264">
    <property type="entry name" value="Glyco_trans_51"/>
</dbReference>
<protein>
    <recommendedName>
        <fullName evidence="17">peptidoglycan glycosyltransferase</fullName>
        <ecNumber evidence="17">2.4.99.28</ecNumber>
    </recommendedName>
</protein>
<keyword evidence="13 20" id="KW-1133">Transmembrane helix</keyword>
<proteinExistence type="inferred from homology"/>
<reference evidence="23" key="1">
    <citation type="submission" date="2021-04" db="EMBL/GenBank/DDBJ databases">
        <authorList>
            <person name="Postec A."/>
        </authorList>
    </citation>
    <scope>NUCLEOTIDE SEQUENCE</scope>
    <source>
        <strain evidence="23">F1F22</strain>
    </source>
</reference>
<dbReference type="GO" id="GO:0008658">
    <property type="term" value="F:penicillin binding"/>
    <property type="evidence" value="ECO:0007669"/>
    <property type="project" value="InterPro"/>
</dbReference>
<dbReference type="GO" id="GO:0009252">
    <property type="term" value="P:peptidoglycan biosynthetic process"/>
    <property type="evidence" value="ECO:0007669"/>
    <property type="project" value="UniProtKB-KW"/>
</dbReference>
<evidence type="ECO:0000256" key="12">
    <source>
        <dbReference type="ARBA" id="ARBA00022984"/>
    </source>
</evidence>
<evidence type="ECO:0000256" key="2">
    <source>
        <dbReference type="ARBA" id="ARBA00004752"/>
    </source>
</evidence>
<gene>
    <name evidence="23" type="ORF">KDW03_09065</name>
</gene>
<dbReference type="GO" id="GO:0071555">
    <property type="term" value="P:cell wall organization"/>
    <property type="evidence" value="ECO:0007669"/>
    <property type="project" value="UniProtKB-KW"/>
</dbReference>
<dbReference type="AlphaFoldDB" id="A0AAX3BBK1"/>
<dbReference type="EMBL" id="CP073355">
    <property type="protein sequence ID" value="URA09629.1"/>
    <property type="molecule type" value="Genomic_DNA"/>
</dbReference>
<dbReference type="SUPFAM" id="SSF56601">
    <property type="entry name" value="beta-lactamase/transpeptidase-like"/>
    <property type="match status" value="1"/>
</dbReference>
<comment type="subcellular location">
    <subcellularLocation>
        <location evidence="1">Membrane</location>
    </subcellularLocation>
</comment>
<dbReference type="GO" id="GO:0008360">
    <property type="term" value="P:regulation of cell shape"/>
    <property type="evidence" value="ECO:0007669"/>
    <property type="project" value="UniProtKB-KW"/>
</dbReference>
<evidence type="ECO:0000259" key="21">
    <source>
        <dbReference type="Pfam" id="PF00905"/>
    </source>
</evidence>
<evidence type="ECO:0000256" key="15">
    <source>
        <dbReference type="ARBA" id="ARBA00023268"/>
    </source>
</evidence>
<keyword evidence="9 20" id="KW-0812">Transmembrane</keyword>
<evidence type="ECO:0000256" key="14">
    <source>
        <dbReference type="ARBA" id="ARBA00023136"/>
    </source>
</evidence>
<comment type="pathway">
    <text evidence="2">Cell wall biogenesis; peptidoglycan biosynthesis.</text>
</comment>
<feature type="domain" description="Penicillin-binding protein transpeptidase" evidence="21">
    <location>
        <begin position="430"/>
        <end position="700"/>
    </location>
</feature>
<dbReference type="KEGG" id="taqu:KDW03_09065"/>
<keyword evidence="12" id="KW-0573">Peptidoglycan synthesis</keyword>
<reference evidence="23" key="2">
    <citation type="submission" date="2022-06" db="EMBL/GenBank/DDBJ databases">
        <title>Thermospira aquatica gen. nov., sp. nov.</title>
        <authorList>
            <person name="Ben Ali Gam Z."/>
            <person name="Labat M."/>
        </authorList>
    </citation>
    <scope>NUCLEOTIDE SEQUENCE</scope>
    <source>
        <strain evidence="23">F1F22</strain>
    </source>
</reference>
<dbReference type="SUPFAM" id="SSF53955">
    <property type="entry name" value="Lysozyme-like"/>
    <property type="match status" value="1"/>
</dbReference>
<keyword evidence="10" id="KW-0378">Hydrolase</keyword>
<dbReference type="InterPro" id="IPR050396">
    <property type="entry name" value="Glycosyltr_51/Transpeptidase"/>
</dbReference>
<organism evidence="23 24">
    <name type="scientific">Thermospira aquatica</name>
    <dbReference type="NCBI Taxonomy" id="2828656"/>
    <lineage>
        <taxon>Bacteria</taxon>
        <taxon>Pseudomonadati</taxon>
        <taxon>Spirochaetota</taxon>
        <taxon>Spirochaetia</taxon>
        <taxon>Brevinematales</taxon>
        <taxon>Thermospiraceae</taxon>
        <taxon>Thermospira</taxon>
    </lineage>
</organism>
<evidence type="ECO:0000256" key="3">
    <source>
        <dbReference type="ARBA" id="ARBA00007090"/>
    </source>
</evidence>
<dbReference type="GO" id="GO:0006508">
    <property type="term" value="P:proteolysis"/>
    <property type="evidence" value="ECO:0007669"/>
    <property type="project" value="UniProtKB-KW"/>
</dbReference>
<evidence type="ECO:0000313" key="23">
    <source>
        <dbReference type="EMBL" id="URA09629.1"/>
    </source>
</evidence>
<dbReference type="Pfam" id="PF00912">
    <property type="entry name" value="Transgly"/>
    <property type="match status" value="1"/>
</dbReference>
<keyword evidence="8" id="KW-0808">Transferase</keyword>
<dbReference type="InterPro" id="IPR012338">
    <property type="entry name" value="Beta-lactam/transpept-like"/>
</dbReference>
<sequence length="824" mass="93237">MSVKKHLHNLRRKLPLSKLEMIFYTILVLVGIVSGIVIAQITITFHELSDIKPLESYSTYAVPTKVYDVNGKLIAEFYREKREIISYQDMPQSLIQAIVAIEDNKFFEHRGFNLFAMIRGALIDPLLGKRARGGSTLTQQLAKRLYTSGERNVFRKLVELWYALQIEKKYSKEEILEMYFNQIYLGHGCYGIEAAAQFYFGKHAKELSLAESAMLAGMAQSPEGYSLLLHPERAKKRHKQVLDAMVSLKYITQTQAEEVYDDFWNNLNVYVKAESVIVQRSGSSYAPYFVEYIRQMLEERFGKEQLYTAGYSVYTTLDLDKQLTAEKYVKAAVSNEQVIYDAYNRSMRRILQENYADIVDALGIYLGIPQVYVGFSKVQNTLDEALRDYEDALYLVSYGVGMEKVNLFLRERLNPNRIKTARKDQVEGALISINPSTGYIEAMVGGKDFSSFNQFNRAVQARRQMGSLFKPVYYAVAIEKKLITPASVFDDAPKVFQDGAGNPWIPRNYEGTFRGEIRVRTALQYSVNLVAIQIWQKLMQTVGYEATASMIAGLLGTTVDDVKKNVMPSLAFALGVGIFTPFQVAQAFATIVNNGEWVKPLAIRQVKDRYGRVVADFEMERDLNKTNRQQILSEGAAYIMQDMLSTVLYRGTGARAASAAGFNYPAGGKTGTTPNWKDAWFAGFTKNLSTVVWVGFDDYRKALGRHRAAAVVAAPIWMNYMRDVSQKNPPPGFSQPGDVVRVGVCAESGLLPTVYCPDVVEEIFLRSTVPSRTCDKHTTDSYERQRQEIEILTNNVDYQFDFDQPQDNWKLDSSEGPVNLDLGL</sequence>
<feature type="transmembrane region" description="Helical" evidence="20">
    <location>
        <begin position="21"/>
        <end position="43"/>
    </location>
</feature>
<comment type="similarity">
    <text evidence="3">In the C-terminal section; belongs to the transpeptidase family.</text>
</comment>
<dbReference type="Gene3D" id="3.40.710.10">
    <property type="entry name" value="DD-peptidase/beta-lactamase superfamily"/>
    <property type="match status" value="2"/>
</dbReference>
<name>A0AAX3BBK1_9SPIR</name>
<keyword evidence="5" id="KW-0121">Carboxypeptidase</keyword>
<evidence type="ECO:0000256" key="19">
    <source>
        <dbReference type="ARBA" id="ARBA00060592"/>
    </source>
</evidence>
<dbReference type="NCBIfam" id="TIGR02074">
    <property type="entry name" value="PBP_1a_fam"/>
    <property type="match status" value="1"/>
</dbReference>
<evidence type="ECO:0000256" key="18">
    <source>
        <dbReference type="ARBA" id="ARBA00049902"/>
    </source>
</evidence>
<keyword evidence="24" id="KW-1185">Reference proteome</keyword>
<comment type="pathway">
    <text evidence="19">Glycan biosynthesis.</text>
</comment>
<dbReference type="FunFam" id="1.10.3810.10:FF:000003">
    <property type="entry name" value="Penicillin-binding protein 1a"/>
    <property type="match status" value="1"/>
</dbReference>
<dbReference type="EC" id="2.4.99.28" evidence="17"/>
<dbReference type="PANTHER" id="PTHR32282:SF27">
    <property type="entry name" value="PENICILLIN-BINDING PROTEIN 1A"/>
    <property type="match status" value="1"/>
</dbReference>
<comment type="similarity">
    <text evidence="4">In the N-terminal section; belongs to the glycosyltransferase 51 family.</text>
</comment>
<evidence type="ECO:0000256" key="13">
    <source>
        <dbReference type="ARBA" id="ARBA00022989"/>
    </source>
</evidence>
<evidence type="ECO:0000256" key="16">
    <source>
        <dbReference type="ARBA" id="ARBA00023316"/>
    </source>
</evidence>
<dbReference type="GO" id="GO:0004180">
    <property type="term" value="F:carboxypeptidase activity"/>
    <property type="evidence" value="ECO:0007669"/>
    <property type="project" value="UniProtKB-KW"/>
</dbReference>
<dbReference type="InterPro" id="IPR023346">
    <property type="entry name" value="Lysozyme-like_dom_sf"/>
</dbReference>
<evidence type="ECO:0000313" key="24">
    <source>
        <dbReference type="Proteomes" id="UP001056539"/>
    </source>
</evidence>
<accession>A0AAX3BBK1</accession>
<dbReference type="RefSeq" id="WP_271434766.1">
    <property type="nucleotide sequence ID" value="NZ_CP073355.1"/>
</dbReference>
<evidence type="ECO:0000256" key="17">
    <source>
        <dbReference type="ARBA" id="ARBA00044770"/>
    </source>
</evidence>
<evidence type="ECO:0000256" key="11">
    <source>
        <dbReference type="ARBA" id="ARBA00022960"/>
    </source>
</evidence>
<comment type="catalytic activity">
    <reaction evidence="18">
        <text>[GlcNAc-(1-&gt;4)-Mur2Ac(oyl-L-Ala-gamma-D-Glu-L-Lys-D-Ala-D-Ala)](n)-di-trans,octa-cis-undecaprenyl diphosphate + beta-D-GlcNAc-(1-&gt;4)-Mur2Ac(oyl-L-Ala-gamma-D-Glu-L-Lys-D-Ala-D-Ala)-di-trans,octa-cis-undecaprenyl diphosphate = [GlcNAc-(1-&gt;4)-Mur2Ac(oyl-L-Ala-gamma-D-Glu-L-Lys-D-Ala-D-Ala)](n+1)-di-trans,octa-cis-undecaprenyl diphosphate + di-trans,octa-cis-undecaprenyl diphosphate + H(+)</text>
        <dbReference type="Rhea" id="RHEA:23708"/>
        <dbReference type="Rhea" id="RHEA-COMP:9602"/>
        <dbReference type="Rhea" id="RHEA-COMP:9603"/>
        <dbReference type="ChEBI" id="CHEBI:15378"/>
        <dbReference type="ChEBI" id="CHEBI:58405"/>
        <dbReference type="ChEBI" id="CHEBI:60033"/>
        <dbReference type="ChEBI" id="CHEBI:78435"/>
        <dbReference type="EC" id="2.4.99.28"/>
    </reaction>
</comment>
<keyword evidence="6" id="KW-0645">Protease</keyword>
<keyword evidence="16" id="KW-0961">Cell wall biogenesis/degradation</keyword>
<evidence type="ECO:0000256" key="8">
    <source>
        <dbReference type="ARBA" id="ARBA00022679"/>
    </source>
</evidence>
<dbReference type="PANTHER" id="PTHR32282">
    <property type="entry name" value="BINDING PROTEIN TRANSPEPTIDASE, PUTATIVE-RELATED"/>
    <property type="match status" value="1"/>
</dbReference>
<evidence type="ECO:0000256" key="9">
    <source>
        <dbReference type="ARBA" id="ARBA00022692"/>
    </source>
</evidence>
<dbReference type="Pfam" id="PF00905">
    <property type="entry name" value="Transpeptidase"/>
    <property type="match status" value="1"/>
</dbReference>
<dbReference type="Gene3D" id="1.10.3810.10">
    <property type="entry name" value="Biosynthetic peptidoglycan transglycosylase-like"/>
    <property type="match status" value="1"/>
</dbReference>
<evidence type="ECO:0000256" key="7">
    <source>
        <dbReference type="ARBA" id="ARBA00022676"/>
    </source>
</evidence>
<dbReference type="GO" id="GO:0016020">
    <property type="term" value="C:membrane"/>
    <property type="evidence" value="ECO:0007669"/>
    <property type="project" value="UniProtKB-SubCell"/>
</dbReference>